<evidence type="ECO:0000313" key="4">
    <source>
        <dbReference type="RefSeq" id="XP_065662658.1"/>
    </source>
</evidence>
<proteinExistence type="predicted"/>
<accession>A0ABM4CLJ9</accession>
<sequence>MVTRFVTRSRPQVSLHKPQPTSLGKSSAFNRETVRIVYKNYKNVLERYYFDPSNIWNCDETGITTVHVPPKILAPKDKKQIGSMTSAERGNNVTMIAAINATGNSIPPLIVFPRAKFKEYMLNNSPPGSVGAANISGWPNEVIFVQFLEHFISNVRPSIEKPVLLLMDNHESQVNISVIELAKKSGIVLMTFHPHTTHKMQPLNRGVFGPFKTFYYNAMNSWMTHQAMLVNQL</sequence>
<dbReference type="PANTHER" id="PTHR19303:SF71">
    <property type="entry name" value="ZINC FINGER PHD-TYPE DOMAIN-CONTAINING PROTEIN"/>
    <property type="match status" value="1"/>
</dbReference>
<dbReference type="GeneID" id="101240724"/>
<gene>
    <name evidence="4" type="primary">LOC101240724</name>
</gene>
<feature type="region of interest" description="Disordered" evidence="1">
    <location>
        <begin position="1"/>
        <end position="24"/>
    </location>
</feature>
<feature type="domain" description="DDE-1" evidence="2">
    <location>
        <begin position="93"/>
        <end position="226"/>
    </location>
</feature>
<dbReference type="PANTHER" id="PTHR19303">
    <property type="entry name" value="TRANSPOSON"/>
    <property type="match status" value="1"/>
</dbReference>
<evidence type="ECO:0000259" key="2">
    <source>
        <dbReference type="Pfam" id="PF03184"/>
    </source>
</evidence>
<keyword evidence="3" id="KW-1185">Reference proteome</keyword>
<dbReference type="InterPro" id="IPR004875">
    <property type="entry name" value="DDE_SF_endonuclease_dom"/>
</dbReference>
<dbReference type="RefSeq" id="XP_065662658.1">
    <property type="nucleotide sequence ID" value="XM_065806586.1"/>
</dbReference>
<evidence type="ECO:0000256" key="1">
    <source>
        <dbReference type="SAM" id="MobiDB-lite"/>
    </source>
</evidence>
<evidence type="ECO:0000313" key="3">
    <source>
        <dbReference type="Proteomes" id="UP001652625"/>
    </source>
</evidence>
<dbReference type="InterPro" id="IPR050863">
    <property type="entry name" value="CenT-Element_Derived"/>
</dbReference>
<organism evidence="3 4">
    <name type="scientific">Hydra vulgaris</name>
    <name type="common">Hydra</name>
    <name type="synonym">Hydra attenuata</name>
    <dbReference type="NCBI Taxonomy" id="6087"/>
    <lineage>
        <taxon>Eukaryota</taxon>
        <taxon>Metazoa</taxon>
        <taxon>Cnidaria</taxon>
        <taxon>Hydrozoa</taxon>
        <taxon>Hydroidolina</taxon>
        <taxon>Anthoathecata</taxon>
        <taxon>Aplanulata</taxon>
        <taxon>Hydridae</taxon>
        <taxon>Hydra</taxon>
    </lineage>
</organism>
<name>A0ABM4CLJ9_HYDVU</name>
<dbReference type="Pfam" id="PF03184">
    <property type="entry name" value="DDE_1"/>
    <property type="match status" value="1"/>
</dbReference>
<dbReference type="Proteomes" id="UP001652625">
    <property type="component" value="Chromosome 09"/>
</dbReference>
<reference evidence="4" key="1">
    <citation type="submission" date="2025-08" db="UniProtKB">
        <authorList>
            <consortium name="RefSeq"/>
        </authorList>
    </citation>
    <scope>IDENTIFICATION</scope>
</reference>
<protein>
    <submittedName>
        <fullName evidence="4">Uncharacterized protein LOC101240724 isoform X2</fullName>
    </submittedName>
</protein>